<organism evidence="2 3">
    <name type="scientific">Vibrio kanaloae</name>
    <dbReference type="NCBI Taxonomy" id="170673"/>
    <lineage>
        <taxon>Bacteria</taxon>
        <taxon>Pseudomonadati</taxon>
        <taxon>Pseudomonadota</taxon>
        <taxon>Gammaproteobacteria</taxon>
        <taxon>Vibrionales</taxon>
        <taxon>Vibrionaceae</taxon>
        <taxon>Vibrio</taxon>
    </lineage>
</organism>
<protein>
    <recommendedName>
        <fullName evidence="1">YchJ-like middle NTF2-like domain-containing protein</fullName>
    </recommendedName>
</protein>
<dbReference type="NCBIfam" id="NF002592">
    <property type="entry name" value="PRK02250.1"/>
    <property type="match status" value="1"/>
</dbReference>
<name>A0A4U1ZAL9_9VIBR</name>
<evidence type="ECO:0000313" key="3">
    <source>
        <dbReference type="Proteomes" id="UP000307574"/>
    </source>
</evidence>
<evidence type="ECO:0000259" key="1">
    <source>
        <dbReference type="Pfam" id="PF17775"/>
    </source>
</evidence>
<gene>
    <name evidence="2" type="ORF">FCV50_12670</name>
</gene>
<feature type="domain" description="YchJ-like middle NTF2-like" evidence="1">
    <location>
        <begin position="28"/>
        <end position="125"/>
    </location>
</feature>
<dbReference type="AlphaFoldDB" id="A0A4U1ZAL9"/>
<dbReference type="InterPro" id="IPR048469">
    <property type="entry name" value="YchJ-like_M"/>
</dbReference>
<dbReference type="SUPFAM" id="SSF103642">
    <property type="entry name" value="Sec-C motif"/>
    <property type="match status" value="1"/>
</dbReference>
<comment type="caution">
    <text evidence="2">The sequence shown here is derived from an EMBL/GenBank/DDBJ whole genome shotgun (WGS) entry which is preliminary data.</text>
</comment>
<dbReference type="InterPro" id="IPR032710">
    <property type="entry name" value="NTF2-like_dom_sf"/>
</dbReference>
<accession>A0A4U1ZAL9</accession>
<dbReference type="NCBIfam" id="NF002449">
    <property type="entry name" value="PRK01617.1"/>
    <property type="match status" value="1"/>
</dbReference>
<dbReference type="Proteomes" id="UP000307574">
    <property type="component" value="Unassembled WGS sequence"/>
</dbReference>
<dbReference type="Pfam" id="PF17775">
    <property type="entry name" value="YchJ_M-like"/>
    <property type="match status" value="1"/>
</dbReference>
<dbReference type="PANTHER" id="PTHR33747">
    <property type="entry name" value="UPF0225 PROTEIN SCO1677"/>
    <property type="match status" value="1"/>
</dbReference>
<dbReference type="Pfam" id="PF02810">
    <property type="entry name" value="SEC-C"/>
    <property type="match status" value="2"/>
</dbReference>
<dbReference type="SUPFAM" id="SSF54427">
    <property type="entry name" value="NTF2-like"/>
    <property type="match status" value="1"/>
</dbReference>
<dbReference type="PANTHER" id="PTHR33747:SF1">
    <property type="entry name" value="ADENYLATE CYCLASE-ASSOCIATED CAP C-TERMINAL DOMAIN-CONTAINING PROTEIN"/>
    <property type="match status" value="1"/>
</dbReference>
<dbReference type="InterPro" id="IPR004027">
    <property type="entry name" value="SEC_C_motif"/>
</dbReference>
<dbReference type="Gene3D" id="3.10.450.50">
    <property type="match status" value="1"/>
</dbReference>
<proteinExistence type="predicted"/>
<reference evidence="2 3" key="1">
    <citation type="submission" date="2019-04" db="EMBL/GenBank/DDBJ databases">
        <title>A reverse ecology approach based on a biological definition of microbial populations.</title>
        <authorList>
            <person name="Arevalo P."/>
            <person name="Vaninsberghe D."/>
            <person name="Elsherbini J."/>
            <person name="Gore J."/>
            <person name="Polz M."/>
        </authorList>
    </citation>
    <scope>NUCLEOTIDE SEQUENCE [LARGE SCALE GENOMIC DNA]</scope>
    <source>
        <strain evidence="2 3">10N.261.46.F4</strain>
    </source>
</reference>
<evidence type="ECO:0000313" key="2">
    <source>
        <dbReference type="EMBL" id="TKF30952.1"/>
    </source>
</evidence>
<dbReference type="EMBL" id="SYUV01000042">
    <property type="protein sequence ID" value="TKF30952.1"/>
    <property type="molecule type" value="Genomic_DNA"/>
</dbReference>
<sequence>MSLCPCGSQNTYQQCCESAHLDHKNIETPEQLMRSRYSAHVLGLVDYVVATYHPSCNAEAQREGIAESINSGWAGLEVINTAAGSHENEGFVEFKAYFNDGDSQFCMQERSRFVREGGLWYYIDGTFPEQEETTQPEVDPRLNQTVESFKIGRNDPCICGSGKSIKSAAGKTNV</sequence>